<keyword evidence="2" id="KW-1133">Transmembrane helix</keyword>
<dbReference type="SMART" id="SM00327">
    <property type="entry name" value="VWA"/>
    <property type="match status" value="1"/>
</dbReference>
<protein>
    <recommendedName>
        <fullName evidence="4">VWFA domain-containing protein</fullName>
    </recommendedName>
</protein>
<evidence type="ECO:0000256" key="3">
    <source>
        <dbReference type="SAM" id="SignalP"/>
    </source>
</evidence>
<evidence type="ECO:0000313" key="5">
    <source>
        <dbReference type="EMBL" id="CAC5416930.1"/>
    </source>
</evidence>
<dbReference type="SUPFAM" id="SSF53300">
    <property type="entry name" value="vWA-like"/>
    <property type="match status" value="1"/>
</dbReference>
<feature type="compositionally biased region" description="Basic and acidic residues" evidence="1">
    <location>
        <begin position="1111"/>
        <end position="1120"/>
    </location>
</feature>
<keyword evidence="2" id="KW-0812">Transmembrane</keyword>
<reference evidence="5 6" key="1">
    <citation type="submission" date="2020-06" db="EMBL/GenBank/DDBJ databases">
        <authorList>
            <person name="Li R."/>
            <person name="Bekaert M."/>
        </authorList>
    </citation>
    <scope>NUCLEOTIDE SEQUENCE [LARGE SCALE GENOMIC DNA]</scope>
    <source>
        <strain evidence="6">wild</strain>
    </source>
</reference>
<gene>
    <name evidence="5" type="ORF">MCOR_49500</name>
</gene>
<dbReference type="GO" id="GO:0005891">
    <property type="term" value="C:voltage-gated calcium channel complex"/>
    <property type="evidence" value="ECO:0007669"/>
    <property type="project" value="TreeGrafter"/>
</dbReference>
<feature type="chain" id="PRO_5026868715" description="VWFA domain-containing protein" evidence="3">
    <location>
        <begin position="20"/>
        <end position="1145"/>
    </location>
</feature>
<feature type="region of interest" description="Disordered" evidence="1">
    <location>
        <begin position="1111"/>
        <end position="1136"/>
    </location>
</feature>
<proteinExistence type="predicted"/>
<organism evidence="5 6">
    <name type="scientific">Mytilus coruscus</name>
    <name type="common">Sea mussel</name>
    <dbReference type="NCBI Taxonomy" id="42192"/>
    <lineage>
        <taxon>Eukaryota</taxon>
        <taxon>Metazoa</taxon>
        <taxon>Spiralia</taxon>
        <taxon>Lophotrochozoa</taxon>
        <taxon>Mollusca</taxon>
        <taxon>Bivalvia</taxon>
        <taxon>Autobranchia</taxon>
        <taxon>Pteriomorphia</taxon>
        <taxon>Mytilida</taxon>
        <taxon>Mytiloidea</taxon>
        <taxon>Mytilidae</taxon>
        <taxon>Mytilinae</taxon>
        <taxon>Mytilus</taxon>
    </lineage>
</organism>
<evidence type="ECO:0000256" key="1">
    <source>
        <dbReference type="SAM" id="MobiDB-lite"/>
    </source>
</evidence>
<feature type="signal peptide" evidence="3">
    <location>
        <begin position="1"/>
        <end position="19"/>
    </location>
</feature>
<dbReference type="PANTHER" id="PTHR10166:SF66">
    <property type="entry name" value="VWFA AND CACHE DOMAIN-CONTAINING PROTEIN CG16868"/>
    <property type="match status" value="1"/>
</dbReference>
<dbReference type="EMBL" id="CACVKT020008724">
    <property type="protein sequence ID" value="CAC5416930.1"/>
    <property type="molecule type" value="Genomic_DNA"/>
</dbReference>
<dbReference type="Gene3D" id="3.30.450.20">
    <property type="entry name" value="PAS domain"/>
    <property type="match status" value="3"/>
</dbReference>
<keyword evidence="2" id="KW-0472">Membrane</keyword>
<feature type="transmembrane region" description="Helical" evidence="2">
    <location>
        <begin position="1056"/>
        <end position="1077"/>
    </location>
</feature>
<keyword evidence="6" id="KW-1185">Reference proteome</keyword>
<dbReference type="PANTHER" id="PTHR10166">
    <property type="entry name" value="VOLTAGE-DEPENDENT CALCIUM CHANNEL SUBUNIT ALPHA-2/DELTA-RELATED"/>
    <property type="match status" value="1"/>
</dbReference>
<dbReference type="InterPro" id="IPR002035">
    <property type="entry name" value="VWF_A"/>
</dbReference>
<evidence type="ECO:0000313" key="6">
    <source>
        <dbReference type="Proteomes" id="UP000507470"/>
    </source>
</evidence>
<evidence type="ECO:0000259" key="4">
    <source>
        <dbReference type="PROSITE" id="PS50234"/>
    </source>
</evidence>
<dbReference type="GO" id="GO:0005245">
    <property type="term" value="F:voltage-gated calcium channel activity"/>
    <property type="evidence" value="ECO:0007669"/>
    <property type="project" value="TreeGrafter"/>
</dbReference>
<accession>A0A6J8E923</accession>
<dbReference type="Pfam" id="PF13519">
    <property type="entry name" value="VWA_2"/>
    <property type="match status" value="1"/>
</dbReference>
<name>A0A6J8E923_MYTCO</name>
<evidence type="ECO:0000256" key="2">
    <source>
        <dbReference type="SAM" id="Phobius"/>
    </source>
</evidence>
<sequence>MNALVVLTCIIGIYSRVDADDNIDGNKLAQELRKIKEDIGINYMQEQFNNFPYETKSDTGNQLLQRIQLSLDTSLNDLNLVINDVYSKIVTVHSSNPDSTSTSFDRCCDLQDNALTYLPEFQSKVDLNKACVTTSPIAVTNLKYPTEQIGATMKTNYEYNKNVLWQHYSTTEGVSVIYPATKWHNCQNFDPRFKSSYAAAASPTDKDVVIVIDTSSSMRQPSGVIDKTKIVIAKEAANNVLQTLKPNDRIGIVRFDKNAYTPAGDNYHSCYENQLAFATKENTDKLKQYVFSIVSGDFESNFANALLSAFNYYNSTDEDVQVENREQIILFISDGMSSSGKDPVQVISDENSKYNNKITIFTYLIGQDESAKVQFQSMANQDLYNPSVGPKQIGHFEYFDQTNQQYLSTRLATFYEHLSTGSPTGESTFTVPYVDPFSGVGLITSLCRRVHVSTGFHGVMCTDVKISKLLTEIEYFSEDEFTYAFLIDGTGRALMHPLLPNAAFVKSTEDPVLLDISVLEREEKSKSVIESMKRGGTGSKSFAKFFTKPRGKLVNDGSSDISRQAHFFWGPIPNSNFSVCVVLVNESYAEMTESQFPLSDADFDNVFMNHDRSLLTDSFSNCKFYKRRVTLDRSCVKFSQAAFENPFQYLDRDETARDISKYKDFLTKTSVTNPGFHSTLRASVWASYKAEQFWKTHPATYVAWRYIATKAGLIRVYPGVLLLKSYDHEKRAWWRQTMAHPDTMFLSTPYVDAWGSGIVLSFVHTIHKKGSNIVTAAAGADFPLEYFNWFITSVYPSCGDNSGYRCIIVDDSGFVVMHPRLKETTEESAFEEPKHITVEEPGIANILKREGVLNSKDCQDYSTNKDLFSYRVTVPSGKSSGLDFADTDNTFEIRPITDTNLFIIRSRSSPASSTCTCDGSKSPDVVECKNNCNCLCHRPIIYDVCANKYNTESATLPCSARLPDTSGVSEPDVTDGLKACNVPTCHLKSTNQDCFSESECSWCEYTDIGEQIETPCCRLKEECTFGKTKSTKRDTCAPVITTTTTKAPPVTESSKMAAIVGGSIAAGILIVLLVYGIRRYCQYYQKTHDNVDPYLHAIPDNPNELHQLSEKDEFSGKDRYPPPYQSGHNPNFYVDNTGFTGENAI</sequence>
<keyword evidence="3" id="KW-0732">Signal</keyword>
<feature type="domain" description="VWFA" evidence="4">
    <location>
        <begin position="207"/>
        <end position="418"/>
    </location>
</feature>
<dbReference type="Proteomes" id="UP000507470">
    <property type="component" value="Unassembled WGS sequence"/>
</dbReference>
<dbReference type="InterPro" id="IPR051173">
    <property type="entry name" value="Ca_channel_alpha-2/delta"/>
</dbReference>
<dbReference type="Gene3D" id="3.40.50.410">
    <property type="entry name" value="von Willebrand factor, type A domain"/>
    <property type="match status" value="1"/>
</dbReference>
<dbReference type="OrthoDB" id="6365798at2759"/>
<dbReference type="PROSITE" id="PS50234">
    <property type="entry name" value="VWFA"/>
    <property type="match status" value="1"/>
</dbReference>
<dbReference type="InterPro" id="IPR036465">
    <property type="entry name" value="vWFA_dom_sf"/>
</dbReference>
<dbReference type="AlphaFoldDB" id="A0A6J8E923"/>